<comment type="caution">
    <text evidence="1">The sequence shown here is derived from an EMBL/GenBank/DDBJ whole genome shotgun (WGS) entry which is preliminary data.</text>
</comment>
<dbReference type="EMBL" id="CM055101">
    <property type="protein sequence ID" value="KAJ7541838.1"/>
    <property type="molecule type" value="Genomic_DNA"/>
</dbReference>
<name>A0ACC2CIS6_DIPCM</name>
<sequence>MLSLGRLKSSFGAPFLLLVTSVYWTQGFRSFVWMGVSFQMKDQLNLSPSASQYVMSIAFIPWSVKPLYGILSDCVPLGGRRRIPYLVISSVLCFLSWVILGLVHGSRESFLQLTMLLTLQNLGAAMADVVVDAMVAETAKKERAQYAGDLQSLSWLAMAFGGIIGSLTGGIALAMFNAGGIFLIFSIFPLLQLLYCFLIDERTLGKGIDQGIESTKEVEVAGLAMATDASEGPFKGNGFDVSFDDLRIADVAQKETKMLTAIMDVSKSTRRSNGAEHAESMARVHELSEDEGWVQVGKATADDVTEKEESSWTEQNATEVTRDLSADEKNEVLGHEAQKLEDNGLHRRKGSSPQGNNNRPIEREPEVKIHNEIGLAPGIRSTLLTLYQAIKQPAIFRPMLWFLIAQAVVPNISTIMFYYQTNVLKLDAAFLGTSRVIGWVGLMLGTFFYNHYLKHVSLRKLFGWVHIGVALLTLTDILLVSGLGTQLGIPNKAFVVGSSALGDAVQQFKFMPFLVLSGQLCPPGIEGTLFALFMSVNNLGATLSSFGGAALSSILQISANEFDNLVTGILIQAASTLLPLMFLFLVPAEITGVSTH</sequence>
<dbReference type="Proteomes" id="UP001162992">
    <property type="component" value="Chromosome 10"/>
</dbReference>
<evidence type="ECO:0000313" key="2">
    <source>
        <dbReference type="Proteomes" id="UP001162992"/>
    </source>
</evidence>
<accession>A0ACC2CIS6</accession>
<keyword evidence="2" id="KW-1185">Reference proteome</keyword>
<reference evidence="2" key="1">
    <citation type="journal article" date="2024" name="Proc. Natl. Acad. Sci. U.S.A.">
        <title>Extraordinary preservation of gene collinearity over three hundred million years revealed in homosporous lycophytes.</title>
        <authorList>
            <person name="Li C."/>
            <person name="Wickell D."/>
            <person name="Kuo L.Y."/>
            <person name="Chen X."/>
            <person name="Nie B."/>
            <person name="Liao X."/>
            <person name="Peng D."/>
            <person name="Ji J."/>
            <person name="Jenkins J."/>
            <person name="Williams M."/>
            <person name="Shu S."/>
            <person name="Plott C."/>
            <person name="Barry K."/>
            <person name="Rajasekar S."/>
            <person name="Grimwood J."/>
            <person name="Han X."/>
            <person name="Sun S."/>
            <person name="Hou Z."/>
            <person name="He W."/>
            <person name="Dai G."/>
            <person name="Sun C."/>
            <person name="Schmutz J."/>
            <person name="Leebens-Mack J.H."/>
            <person name="Li F.W."/>
            <person name="Wang L."/>
        </authorList>
    </citation>
    <scope>NUCLEOTIDE SEQUENCE [LARGE SCALE GENOMIC DNA]</scope>
    <source>
        <strain evidence="2">cv. PW_Plant_1</strain>
    </source>
</reference>
<evidence type="ECO:0000313" key="1">
    <source>
        <dbReference type="EMBL" id="KAJ7541838.1"/>
    </source>
</evidence>
<protein>
    <submittedName>
        <fullName evidence="1">Uncharacterized protein</fullName>
    </submittedName>
</protein>
<organism evidence="1 2">
    <name type="scientific">Diphasiastrum complanatum</name>
    <name type="common">Issler's clubmoss</name>
    <name type="synonym">Lycopodium complanatum</name>
    <dbReference type="NCBI Taxonomy" id="34168"/>
    <lineage>
        <taxon>Eukaryota</taxon>
        <taxon>Viridiplantae</taxon>
        <taxon>Streptophyta</taxon>
        <taxon>Embryophyta</taxon>
        <taxon>Tracheophyta</taxon>
        <taxon>Lycopodiopsida</taxon>
        <taxon>Lycopodiales</taxon>
        <taxon>Lycopodiaceae</taxon>
        <taxon>Lycopodioideae</taxon>
        <taxon>Diphasiastrum</taxon>
    </lineage>
</organism>
<proteinExistence type="predicted"/>
<gene>
    <name evidence="1" type="ORF">O6H91_10G079000</name>
</gene>